<feature type="region of interest" description="Disordered" evidence="10">
    <location>
        <begin position="133"/>
        <end position="231"/>
    </location>
</feature>
<dbReference type="EMBL" id="CH916372">
    <property type="protein sequence ID" value="EDV99029.1"/>
    <property type="molecule type" value="Genomic_DNA"/>
</dbReference>
<sequence length="316" mass="34701">MPRTKISKNSKRNREAANREEKIRTFEIKMDSVLTNIDDVESRYKAMVEIQLQALTTRMPTELREMKMALFLELLPNLEHFADFKPSDQTQYLGSQSLCANTTTGNGGTSSNSRNDEEDSCLSGGAISAYGGSMRSVKAMRTPGPLHSARARRERRSRSACGAAKVLPNTSSAATGAAGGVVRSSSNASRISRSKMRTPMTARPKAFSADRTPRNLPKQRSTSPSTPPMAFLRWPKPGEVALSKYGSPIVAQVMPDKFANCNIPIRNGVLSLRPKKLDEVKSDLVEHLDSDTLSQIKTLHENLQMIMNSAKMAGLK</sequence>
<dbReference type="HOGENOM" id="CLU_076983_0_0_1"/>
<dbReference type="OMA" id="HENLQLI"/>
<organism evidence="13">
    <name type="scientific">Drosophila grimshawi</name>
    <name type="common">Hawaiian fruit fly</name>
    <name type="synonym">Idiomyia grimshawi</name>
    <dbReference type="NCBI Taxonomy" id="7222"/>
    <lineage>
        <taxon>Eukaryota</taxon>
        <taxon>Metazoa</taxon>
        <taxon>Ecdysozoa</taxon>
        <taxon>Arthropoda</taxon>
        <taxon>Hexapoda</taxon>
        <taxon>Insecta</taxon>
        <taxon>Pterygota</taxon>
        <taxon>Neoptera</taxon>
        <taxon>Endopterygota</taxon>
        <taxon>Diptera</taxon>
        <taxon>Brachycera</taxon>
        <taxon>Muscomorpha</taxon>
        <taxon>Ephydroidea</taxon>
        <taxon>Drosophilidae</taxon>
        <taxon>Drosophila</taxon>
        <taxon>Hawaiian Drosophila</taxon>
    </lineage>
</organism>
<evidence type="ECO:0000256" key="6">
    <source>
        <dbReference type="ARBA" id="ARBA00022776"/>
    </source>
</evidence>
<evidence type="ECO:0000256" key="5">
    <source>
        <dbReference type="ARBA" id="ARBA00022618"/>
    </source>
</evidence>
<keyword evidence="13" id="KW-1185">Reference proteome</keyword>
<comment type="subcellular location">
    <subcellularLocation>
        <location evidence="2">Chromosome</location>
        <location evidence="2">Centromere</location>
    </subcellularLocation>
    <subcellularLocation>
        <location evidence="1">Nucleus</location>
    </subcellularLocation>
</comment>
<keyword evidence="7" id="KW-0539">Nucleus</keyword>
<evidence type="ECO:0000256" key="1">
    <source>
        <dbReference type="ARBA" id="ARBA00004123"/>
    </source>
</evidence>
<feature type="domain" description="Borealin C-terminal" evidence="11">
    <location>
        <begin position="190"/>
        <end position="308"/>
    </location>
</feature>
<dbReference type="AlphaFoldDB" id="B4JQ49"/>
<gene>
    <name evidence="12" type="primary">Dgri\GH13640</name>
    <name evidence="12" type="ORF">Dgri_GH13640</name>
</gene>
<feature type="compositionally biased region" description="Low complexity" evidence="10">
    <location>
        <begin position="169"/>
        <end position="191"/>
    </location>
</feature>
<evidence type="ECO:0000256" key="3">
    <source>
        <dbReference type="ARBA" id="ARBA00009914"/>
    </source>
</evidence>
<dbReference type="FunCoup" id="B4JQ49">
    <property type="interactions" value="30"/>
</dbReference>
<dbReference type="PANTHER" id="PTHR16040">
    <property type="entry name" value="AUSTRALIN, ISOFORM A-RELATED"/>
    <property type="match status" value="1"/>
</dbReference>
<evidence type="ECO:0000256" key="2">
    <source>
        <dbReference type="ARBA" id="ARBA00004584"/>
    </source>
</evidence>
<name>B4JQ49_DROGR</name>
<evidence type="ECO:0000256" key="8">
    <source>
        <dbReference type="ARBA" id="ARBA00023306"/>
    </source>
</evidence>
<dbReference type="Pfam" id="PF10512">
    <property type="entry name" value="Borealin"/>
    <property type="match status" value="1"/>
</dbReference>
<keyword evidence="9" id="KW-0137">Centromere</keyword>
<dbReference type="InParanoid" id="B4JQ49"/>
<dbReference type="GO" id="GO:0000070">
    <property type="term" value="P:mitotic sister chromatid segregation"/>
    <property type="evidence" value="ECO:0007669"/>
    <property type="project" value="TreeGrafter"/>
</dbReference>
<comment type="similarity">
    <text evidence="3">Belongs to the borealin family.</text>
</comment>
<dbReference type="STRING" id="7222.B4JQ49"/>
<evidence type="ECO:0000256" key="10">
    <source>
        <dbReference type="SAM" id="MobiDB-lite"/>
    </source>
</evidence>
<evidence type="ECO:0000313" key="13">
    <source>
        <dbReference type="Proteomes" id="UP000001070"/>
    </source>
</evidence>
<dbReference type="OrthoDB" id="6360905at2759"/>
<dbReference type="GO" id="GO:0051233">
    <property type="term" value="C:spindle midzone"/>
    <property type="evidence" value="ECO:0007669"/>
    <property type="project" value="TreeGrafter"/>
</dbReference>
<dbReference type="GO" id="GO:0032133">
    <property type="term" value="C:chromosome passenger complex"/>
    <property type="evidence" value="ECO:0007669"/>
    <property type="project" value="TreeGrafter"/>
</dbReference>
<dbReference type="PANTHER" id="PTHR16040:SF7">
    <property type="entry name" value="AUSTRALIN, ISOFORM A-RELATED"/>
    <property type="match status" value="1"/>
</dbReference>
<keyword evidence="4" id="KW-0158">Chromosome</keyword>
<feature type="compositionally biased region" description="Basic residues" evidence="10">
    <location>
        <begin position="149"/>
        <end position="158"/>
    </location>
</feature>
<dbReference type="Proteomes" id="UP000001070">
    <property type="component" value="Unassembled WGS sequence"/>
</dbReference>
<keyword evidence="6" id="KW-0498">Mitosis</keyword>
<dbReference type="PhylomeDB" id="B4JQ49"/>
<evidence type="ECO:0000313" key="12">
    <source>
        <dbReference type="EMBL" id="EDV99029.1"/>
    </source>
</evidence>
<evidence type="ECO:0000256" key="7">
    <source>
        <dbReference type="ARBA" id="ARBA00023242"/>
    </source>
</evidence>
<dbReference type="GO" id="GO:0051301">
    <property type="term" value="P:cell division"/>
    <property type="evidence" value="ECO:0007669"/>
    <property type="project" value="UniProtKB-KW"/>
</dbReference>
<dbReference type="InterPro" id="IPR046466">
    <property type="entry name" value="Borealin_C"/>
</dbReference>
<accession>B4JQ49</accession>
<evidence type="ECO:0000256" key="9">
    <source>
        <dbReference type="ARBA" id="ARBA00023328"/>
    </source>
</evidence>
<dbReference type="eggNOG" id="ENOG502SAXQ">
    <property type="taxonomic scope" value="Eukaryota"/>
</dbReference>
<proteinExistence type="inferred from homology"/>
<dbReference type="GO" id="GO:0000775">
    <property type="term" value="C:chromosome, centromeric region"/>
    <property type="evidence" value="ECO:0007669"/>
    <property type="project" value="UniProtKB-SubCell"/>
</dbReference>
<reference evidence="12 13" key="1">
    <citation type="journal article" date="2007" name="Nature">
        <title>Evolution of genes and genomes on the Drosophila phylogeny.</title>
        <authorList>
            <consortium name="Drosophila 12 Genomes Consortium"/>
            <person name="Clark A.G."/>
            <person name="Eisen M.B."/>
            <person name="Smith D.R."/>
            <person name="Bergman C.M."/>
            <person name="Oliver B."/>
            <person name="Markow T.A."/>
            <person name="Kaufman T.C."/>
            <person name="Kellis M."/>
            <person name="Gelbart W."/>
            <person name="Iyer V.N."/>
            <person name="Pollard D.A."/>
            <person name="Sackton T.B."/>
            <person name="Larracuente A.M."/>
            <person name="Singh N.D."/>
            <person name="Abad J.P."/>
            <person name="Abt D.N."/>
            <person name="Adryan B."/>
            <person name="Aguade M."/>
            <person name="Akashi H."/>
            <person name="Anderson W.W."/>
            <person name="Aquadro C.F."/>
            <person name="Ardell D.H."/>
            <person name="Arguello R."/>
            <person name="Artieri C.G."/>
            <person name="Barbash D.A."/>
            <person name="Barker D."/>
            <person name="Barsanti P."/>
            <person name="Batterham P."/>
            <person name="Batzoglou S."/>
            <person name="Begun D."/>
            <person name="Bhutkar A."/>
            <person name="Blanco E."/>
            <person name="Bosak S.A."/>
            <person name="Bradley R.K."/>
            <person name="Brand A.D."/>
            <person name="Brent M.R."/>
            <person name="Brooks A.N."/>
            <person name="Brown R.H."/>
            <person name="Butlin R.K."/>
            <person name="Caggese C."/>
            <person name="Calvi B.R."/>
            <person name="Bernardo de Carvalho A."/>
            <person name="Caspi A."/>
            <person name="Castrezana S."/>
            <person name="Celniker S.E."/>
            <person name="Chang J.L."/>
            <person name="Chapple C."/>
            <person name="Chatterji S."/>
            <person name="Chinwalla A."/>
            <person name="Civetta A."/>
            <person name="Clifton S.W."/>
            <person name="Comeron J.M."/>
            <person name="Costello J.C."/>
            <person name="Coyne J.A."/>
            <person name="Daub J."/>
            <person name="David R.G."/>
            <person name="Delcher A.L."/>
            <person name="Delehaunty K."/>
            <person name="Do C.B."/>
            <person name="Ebling H."/>
            <person name="Edwards K."/>
            <person name="Eickbush T."/>
            <person name="Evans J.D."/>
            <person name="Filipski A."/>
            <person name="Findeiss S."/>
            <person name="Freyhult E."/>
            <person name="Fulton L."/>
            <person name="Fulton R."/>
            <person name="Garcia A.C."/>
            <person name="Gardiner A."/>
            <person name="Garfield D.A."/>
            <person name="Garvin B.E."/>
            <person name="Gibson G."/>
            <person name="Gilbert D."/>
            <person name="Gnerre S."/>
            <person name="Godfrey J."/>
            <person name="Good R."/>
            <person name="Gotea V."/>
            <person name="Gravely B."/>
            <person name="Greenberg A.J."/>
            <person name="Griffiths-Jones S."/>
            <person name="Gross S."/>
            <person name="Guigo R."/>
            <person name="Gustafson E.A."/>
            <person name="Haerty W."/>
            <person name="Hahn M.W."/>
            <person name="Halligan D.L."/>
            <person name="Halpern A.L."/>
            <person name="Halter G.M."/>
            <person name="Han M.V."/>
            <person name="Heger A."/>
            <person name="Hillier L."/>
            <person name="Hinrichs A.S."/>
            <person name="Holmes I."/>
            <person name="Hoskins R.A."/>
            <person name="Hubisz M.J."/>
            <person name="Hultmark D."/>
            <person name="Huntley M.A."/>
            <person name="Jaffe D.B."/>
            <person name="Jagadeeshan S."/>
            <person name="Jeck W.R."/>
            <person name="Johnson J."/>
            <person name="Jones C.D."/>
            <person name="Jordan W.C."/>
            <person name="Karpen G.H."/>
            <person name="Kataoka E."/>
            <person name="Keightley P.D."/>
            <person name="Kheradpour P."/>
            <person name="Kirkness E.F."/>
            <person name="Koerich L.B."/>
            <person name="Kristiansen K."/>
            <person name="Kudrna D."/>
            <person name="Kulathinal R.J."/>
            <person name="Kumar S."/>
            <person name="Kwok R."/>
            <person name="Lander E."/>
            <person name="Langley C.H."/>
            <person name="Lapoint R."/>
            <person name="Lazzaro B.P."/>
            <person name="Lee S.J."/>
            <person name="Levesque L."/>
            <person name="Li R."/>
            <person name="Lin C.F."/>
            <person name="Lin M.F."/>
            <person name="Lindblad-Toh K."/>
            <person name="Llopart A."/>
            <person name="Long M."/>
            <person name="Low L."/>
            <person name="Lozovsky E."/>
            <person name="Lu J."/>
            <person name="Luo M."/>
            <person name="Machado C.A."/>
            <person name="Makalowski W."/>
            <person name="Marzo M."/>
            <person name="Matsuda M."/>
            <person name="Matzkin L."/>
            <person name="McAllister B."/>
            <person name="McBride C.S."/>
            <person name="McKernan B."/>
            <person name="McKernan K."/>
            <person name="Mendez-Lago M."/>
            <person name="Minx P."/>
            <person name="Mollenhauer M.U."/>
            <person name="Montooth K."/>
            <person name="Mount S.M."/>
            <person name="Mu X."/>
            <person name="Myers E."/>
            <person name="Negre B."/>
            <person name="Newfeld S."/>
            <person name="Nielsen R."/>
            <person name="Noor M.A."/>
            <person name="O'Grady P."/>
            <person name="Pachter L."/>
            <person name="Papaceit M."/>
            <person name="Parisi M.J."/>
            <person name="Parisi M."/>
            <person name="Parts L."/>
            <person name="Pedersen J.S."/>
            <person name="Pesole G."/>
            <person name="Phillippy A.M."/>
            <person name="Ponting C.P."/>
            <person name="Pop M."/>
            <person name="Porcelli D."/>
            <person name="Powell J.R."/>
            <person name="Prohaska S."/>
            <person name="Pruitt K."/>
            <person name="Puig M."/>
            <person name="Quesneville H."/>
            <person name="Ram K.R."/>
            <person name="Rand D."/>
            <person name="Rasmussen M.D."/>
            <person name="Reed L.K."/>
            <person name="Reenan R."/>
            <person name="Reily A."/>
            <person name="Remington K.A."/>
            <person name="Rieger T.T."/>
            <person name="Ritchie M.G."/>
            <person name="Robin C."/>
            <person name="Rogers Y.H."/>
            <person name="Rohde C."/>
            <person name="Rozas J."/>
            <person name="Rubenfield M.J."/>
            <person name="Ruiz A."/>
            <person name="Russo S."/>
            <person name="Salzberg S.L."/>
            <person name="Sanchez-Gracia A."/>
            <person name="Saranga D.J."/>
            <person name="Sato H."/>
            <person name="Schaeffer S.W."/>
            <person name="Schatz M.C."/>
            <person name="Schlenke T."/>
            <person name="Schwartz R."/>
            <person name="Segarra C."/>
            <person name="Singh R.S."/>
            <person name="Sirot L."/>
            <person name="Sirota M."/>
            <person name="Sisneros N.B."/>
            <person name="Smith C.D."/>
            <person name="Smith T.F."/>
            <person name="Spieth J."/>
            <person name="Stage D.E."/>
            <person name="Stark A."/>
            <person name="Stephan W."/>
            <person name="Strausberg R.L."/>
            <person name="Strempel S."/>
            <person name="Sturgill D."/>
            <person name="Sutton G."/>
            <person name="Sutton G.G."/>
            <person name="Tao W."/>
            <person name="Teichmann S."/>
            <person name="Tobari Y.N."/>
            <person name="Tomimura Y."/>
            <person name="Tsolas J.M."/>
            <person name="Valente V.L."/>
            <person name="Venter E."/>
            <person name="Venter J.C."/>
            <person name="Vicario S."/>
            <person name="Vieira F.G."/>
            <person name="Vilella A.J."/>
            <person name="Villasante A."/>
            <person name="Walenz B."/>
            <person name="Wang J."/>
            <person name="Wasserman M."/>
            <person name="Watts T."/>
            <person name="Wilson D."/>
            <person name="Wilson R.K."/>
            <person name="Wing R.A."/>
            <person name="Wolfner M.F."/>
            <person name="Wong A."/>
            <person name="Wong G.K."/>
            <person name="Wu C.I."/>
            <person name="Wu G."/>
            <person name="Yamamoto D."/>
            <person name="Yang H.P."/>
            <person name="Yang S.P."/>
            <person name="Yorke J.A."/>
            <person name="Yoshida K."/>
            <person name="Zdobnov E."/>
            <person name="Zhang P."/>
            <person name="Zhang Y."/>
            <person name="Zimin A.V."/>
            <person name="Baldwin J."/>
            <person name="Abdouelleil A."/>
            <person name="Abdulkadir J."/>
            <person name="Abebe A."/>
            <person name="Abera B."/>
            <person name="Abreu J."/>
            <person name="Acer S.C."/>
            <person name="Aftuck L."/>
            <person name="Alexander A."/>
            <person name="An P."/>
            <person name="Anderson E."/>
            <person name="Anderson S."/>
            <person name="Arachi H."/>
            <person name="Azer M."/>
            <person name="Bachantsang P."/>
            <person name="Barry A."/>
            <person name="Bayul T."/>
            <person name="Berlin A."/>
            <person name="Bessette D."/>
            <person name="Bloom T."/>
            <person name="Blye J."/>
            <person name="Boguslavskiy L."/>
            <person name="Bonnet C."/>
            <person name="Boukhgalter B."/>
            <person name="Bourzgui I."/>
            <person name="Brown A."/>
            <person name="Cahill P."/>
            <person name="Channer S."/>
            <person name="Cheshatsang Y."/>
            <person name="Chuda L."/>
            <person name="Citroen M."/>
            <person name="Collymore A."/>
            <person name="Cooke P."/>
            <person name="Costello M."/>
            <person name="D'Aco K."/>
            <person name="Daza R."/>
            <person name="De Haan G."/>
            <person name="DeGray S."/>
            <person name="DeMaso C."/>
            <person name="Dhargay N."/>
            <person name="Dooley K."/>
            <person name="Dooley E."/>
            <person name="Doricent M."/>
            <person name="Dorje P."/>
            <person name="Dorjee K."/>
            <person name="Dupes A."/>
            <person name="Elong R."/>
            <person name="Falk J."/>
            <person name="Farina A."/>
            <person name="Faro S."/>
            <person name="Ferguson D."/>
            <person name="Fisher S."/>
            <person name="Foley C.D."/>
            <person name="Franke A."/>
            <person name="Friedrich D."/>
            <person name="Gadbois L."/>
            <person name="Gearin G."/>
            <person name="Gearin C.R."/>
            <person name="Giannoukos G."/>
            <person name="Goode T."/>
            <person name="Graham J."/>
            <person name="Grandbois E."/>
            <person name="Grewal S."/>
            <person name="Gyaltsen K."/>
            <person name="Hafez N."/>
            <person name="Hagos B."/>
            <person name="Hall J."/>
            <person name="Henson C."/>
            <person name="Hollinger A."/>
            <person name="Honan T."/>
            <person name="Huard M.D."/>
            <person name="Hughes L."/>
            <person name="Hurhula B."/>
            <person name="Husby M.E."/>
            <person name="Kamat A."/>
            <person name="Kanga B."/>
            <person name="Kashin S."/>
            <person name="Khazanovich D."/>
            <person name="Kisner P."/>
            <person name="Lance K."/>
            <person name="Lara M."/>
            <person name="Lee W."/>
            <person name="Lennon N."/>
            <person name="Letendre F."/>
            <person name="LeVine R."/>
            <person name="Lipovsky A."/>
            <person name="Liu X."/>
            <person name="Liu J."/>
            <person name="Liu S."/>
            <person name="Lokyitsang T."/>
            <person name="Lokyitsang Y."/>
            <person name="Lubonja R."/>
            <person name="Lui A."/>
            <person name="MacDonald P."/>
            <person name="Magnisalis V."/>
            <person name="Maru K."/>
            <person name="Matthews C."/>
            <person name="McCusker W."/>
            <person name="McDonough S."/>
            <person name="Mehta T."/>
            <person name="Meldrim J."/>
            <person name="Meneus L."/>
            <person name="Mihai O."/>
            <person name="Mihalev A."/>
            <person name="Mihova T."/>
            <person name="Mittelman R."/>
            <person name="Mlenga V."/>
            <person name="Montmayeur A."/>
            <person name="Mulrain L."/>
            <person name="Navidi A."/>
            <person name="Naylor J."/>
            <person name="Negash T."/>
            <person name="Nguyen T."/>
            <person name="Nguyen N."/>
            <person name="Nicol R."/>
            <person name="Norbu C."/>
            <person name="Norbu N."/>
            <person name="Novod N."/>
            <person name="O'Neill B."/>
            <person name="Osman S."/>
            <person name="Markiewicz E."/>
            <person name="Oyono O.L."/>
            <person name="Patti C."/>
            <person name="Phunkhang P."/>
            <person name="Pierre F."/>
            <person name="Priest M."/>
            <person name="Raghuraman S."/>
            <person name="Rege F."/>
            <person name="Reyes R."/>
            <person name="Rise C."/>
            <person name="Rogov P."/>
            <person name="Ross K."/>
            <person name="Ryan E."/>
            <person name="Settipalli S."/>
            <person name="Shea T."/>
            <person name="Sherpa N."/>
            <person name="Shi L."/>
            <person name="Shih D."/>
            <person name="Sparrow T."/>
            <person name="Spaulding J."/>
            <person name="Stalker J."/>
            <person name="Stange-Thomann N."/>
            <person name="Stavropoulos S."/>
            <person name="Stone C."/>
            <person name="Strader C."/>
            <person name="Tesfaye S."/>
            <person name="Thomson T."/>
            <person name="Thoulutsang Y."/>
            <person name="Thoulutsang D."/>
            <person name="Topham K."/>
            <person name="Topping I."/>
            <person name="Tsamla T."/>
            <person name="Vassiliev H."/>
            <person name="Vo A."/>
            <person name="Wangchuk T."/>
            <person name="Wangdi T."/>
            <person name="Weiand M."/>
            <person name="Wilkinson J."/>
            <person name="Wilson A."/>
            <person name="Yadav S."/>
            <person name="Young G."/>
            <person name="Yu Q."/>
            <person name="Zembek L."/>
            <person name="Zhong D."/>
            <person name="Zimmer A."/>
            <person name="Zwirko Z."/>
            <person name="Jaffe D.B."/>
            <person name="Alvarez P."/>
            <person name="Brockman W."/>
            <person name="Butler J."/>
            <person name="Chin C."/>
            <person name="Gnerre S."/>
            <person name="Grabherr M."/>
            <person name="Kleber M."/>
            <person name="Mauceli E."/>
            <person name="MacCallum I."/>
        </authorList>
    </citation>
    <scope>NUCLEOTIDE SEQUENCE [LARGE SCALE GENOMIC DNA]</scope>
    <source>
        <strain evidence="13">Tucson 15287-2541.00</strain>
    </source>
</reference>
<evidence type="ECO:0000256" key="4">
    <source>
        <dbReference type="ARBA" id="ARBA00022454"/>
    </source>
</evidence>
<keyword evidence="8" id="KW-0131">Cell cycle</keyword>
<keyword evidence="5" id="KW-0132">Cell division</keyword>
<evidence type="ECO:0000259" key="11">
    <source>
        <dbReference type="Pfam" id="PF10512"/>
    </source>
</evidence>
<protein>
    <submittedName>
        <fullName evidence="12">GH13640</fullName>
    </submittedName>
</protein>
<dbReference type="GO" id="GO:0005634">
    <property type="term" value="C:nucleus"/>
    <property type="evidence" value="ECO:0007669"/>
    <property type="project" value="UniProtKB-SubCell"/>
</dbReference>
<dbReference type="InterPro" id="IPR018867">
    <property type="entry name" value="Cell_div_borealin"/>
</dbReference>